<evidence type="ECO:0000313" key="3">
    <source>
        <dbReference type="Proteomes" id="UP000294933"/>
    </source>
</evidence>
<keyword evidence="3" id="KW-1185">Reference proteome</keyword>
<dbReference type="Proteomes" id="UP000294933">
    <property type="component" value="Unassembled WGS sequence"/>
</dbReference>
<evidence type="ECO:0000313" key="2">
    <source>
        <dbReference type="EMBL" id="TDL15815.1"/>
    </source>
</evidence>
<name>A0A4Y7PKQ9_9AGAM</name>
<organism evidence="2 3">
    <name type="scientific">Rickenella mellea</name>
    <dbReference type="NCBI Taxonomy" id="50990"/>
    <lineage>
        <taxon>Eukaryota</taxon>
        <taxon>Fungi</taxon>
        <taxon>Dikarya</taxon>
        <taxon>Basidiomycota</taxon>
        <taxon>Agaricomycotina</taxon>
        <taxon>Agaricomycetes</taxon>
        <taxon>Hymenochaetales</taxon>
        <taxon>Rickenellaceae</taxon>
        <taxon>Rickenella</taxon>
    </lineage>
</organism>
<evidence type="ECO:0000256" key="1">
    <source>
        <dbReference type="SAM" id="MobiDB-lite"/>
    </source>
</evidence>
<accession>A0A4Y7PKQ9</accession>
<reference evidence="2 3" key="1">
    <citation type="submission" date="2018-06" db="EMBL/GenBank/DDBJ databases">
        <title>A transcriptomic atlas of mushroom development highlights an independent origin of complex multicellularity.</title>
        <authorList>
            <consortium name="DOE Joint Genome Institute"/>
            <person name="Krizsan K."/>
            <person name="Almasi E."/>
            <person name="Merenyi Z."/>
            <person name="Sahu N."/>
            <person name="Viragh M."/>
            <person name="Koszo T."/>
            <person name="Mondo S."/>
            <person name="Kiss B."/>
            <person name="Balint B."/>
            <person name="Kues U."/>
            <person name="Barry K."/>
            <person name="Hegedus J.C."/>
            <person name="Henrissat B."/>
            <person name="Johnson J."/>
            <person name="Lipzen A."/>
            <person name="Ohm R."/>
            <person name="Nagy I."/>
            <person name="Pangilinan J."/>
            <person name="Yan J."/>
            <person name="Xiong Y."/>
            <person name="Grigoriev I.V."/>
            <person name="Hibbett D.S."/>
            <person name="Nagy L.G."/>
        </authorList>
    </citation>
    <scope>NUCLEOTIDE SEQUENCE [LARGE SCALE GENOMIC DNA]</scope>
    <source>
        <strain evidence="2 3">SZMC22713</strain>
    </source>
</reference>
<protein>
    <submittedName>
        <fullName evidence="2">Uncharacterized protein</fullName>
    </submittedName>
</protein>
<feature type="region of interest" description="Disordered" evidence="1">
    <location>
        <begin position="18"/>
        <end position="43"/>
    </location>
</feature>
<feature type="non-terminal residue" evidence="2">
    <location>
        <position position="1"/>
    </location>
</feature>
<dbReference type="VEuPathDB" id="FungiDB:BD410DRAFT_796023"/>
<sequence>DSYTSIWETAWMARATNAAPHFNARGRQGEDWQRQRQSKKSSSNFHDVRVVGFLRLVFGVQSSSPLYSTKSQQIRQKLVPCTDSV</sequence>
<dbReference type="EMBL" id="ML170261">
    <property type="protein sequence ID" value="TDL15815.1"/>
    <property type="molecule type" value="Genomic_DNA"/>
</dbReference>
<proteinExistence type="predicted"/>
<dbReference type="AlphaFoldDB" id="A0A4Y7PKQ9"/>
<gene>
    <name evidence="2" type="ORF">BD410DRAFT_796023</name>
</gene>